<evidence type="ECO:0000256" key="13">
    <source>
        <dbReference type="ARBA" id="ARBA00023251"/>
    </source>
</evidence>
<comment type="function">
    <text evidence="1">Multidrug efflux pump.</text>
</comment>
<dbReference type="AlphaFoldDB" id="A0A9D1I137"/>
<dbReference type="Proteomes" id="UP000824090">
    <property type="component" value="Unassembled WGS sequence"/>
</dbReference>
<dbReference type="Pfam" id="PF01554">
    <property type="entry name" value="MatE"/>
    <property type="match status" value="2"/>
</dbReference>
<comment type="caution">
    <text evidence="16">The sequence shown here is derived from an EMBL/GenBank/DDBJ whole genome shotgun (WGS) entry which is preliminary data.</text>
</comment>
<organism evidence="16 17">
    <name type="scientific">Candidatus Allocopromorpha excrementigallinarum</name>
    <dbReference type="NCBI Taxonomy" id="2840742"/>
    <lineage>
        <taxon>Bacteria</taxon>
        <taxon>Bacillati</taxon>
        <taxon>Bacillota</taxon>
        <taxon>Clostridia</taxon>
        <taxon>Eubacteriales</taxon>
        <taxon>Eubacteriaceae</taxon>
        <taxon>Eubacteriaceae incertae sedis</taxon>
        <taxon>Candidatus Allocopromorpha</taxon>
    </lineage>
</organism>
<accession>A0A9D1I137</accession>
<feature type="transmembrane region" description="Helical" evidence="15">
    <location>
        <begin position="361"/>
        <end position="380"/>
    </location>
</feature>
<evidence type="ECO:0000256" key="9">
    <source>
        <dbReference type="ARBA" id="ARBA00022692"/>
    </source>
</evidence>
<keyword evidence="6" id="KW-0813">Transport</keyword>
<reference evidence="16" key="2">
    <citation type="journal article" date="2021" name="PeerJ">
        <title>Extensive microbial diversity within the chicken gut microbiome revealed by metagenomics and culture.</title>
        <authorList>
            <person name="Gilroy R."/>
            <person name="Ravi A."/>
            <person name="Getino M."/>
            <person name="Pursley I."/>
            <person name="Horton D.L."/>
            <person name="Alikhan N.F."/>
            <person name="Baker D."/>
            <person name="Gharbi K."/>
            <person name="Hall N."/>
            <person name="Watson M."/>
            <person name="Adriaenssens E.M."/>
            <person name="Foster-Nyarko E."/>
            <person name="Jarju S."/>
            <person name="Secka A."/>
            <person name="Antonio M."/>
            <person name="Oren A."/>
            <person name="Chaudhuri R.R."/>
            <person name="La Ragione R."/>
            <person name="Hildebrand F."/>
            <person name="Pallen M.J."/>
        </authorList>
    </citation>
    <scope>NUCLEOTIDE SEQUENCE</scope>
    <source>
        <strain evidence="16">ChiHcec3-6078</strain>
    </source>
</reference>
<dbReference type="InterPro" id="IPR050222">
    <property type="entry name" value="MATE_MdtK"/>
</dbReference>
<evidence type="ECO:0000256" key="1">
    <source>
        <dbReference type="ARBA" id="ARBA00003408"/>
    </source>
</evidence>
<feature type="transmembrane region" description="Helical" evidence="15">
    <location>
        <begin position="139"/>
        <end position="160"/>
    </location>
</feature>
<evidence type="ECO:0000256" key="6">
    <source>
        <dbReference type="ARBA" id="ARBA00022448"/>
    </source>
</evidence>
<gene>
    <name evidence="16" type="ORF">IAC50_02185</name>
</gene>
<comment type="subcellular location">
    <subcellularLocation>
        <location evidence="2">Cell membrane</location>
        <topology evidence="2">Multi-pass membrane protein</topology>
    </subcellularLocation>
</comment>
<evidence type="ECO:0000256" key="4">
    <source>
        <dbReference type="ARBA" id="ARBA00020268"/>
    </source>
</evidence>
<dbReference type="NCBIfam" id="TIGR00797">
    <property type="entry name" value="matE"/>
    <property type="match status" value="1"/>
</dbReference>
<feature type="transmembrane region" description="Helical" evidence="15">
    <location>
        <begin position="172"/>
        <end position="193"/>
    </location>
</feature>
<evidence type="ECO:0000313" key="16">
    <source>
        <dbReference type="EMBL" id="HIU25293.1"/>
    </source>
</evidence>
<feature type="transmembrane region" description="Helical" evidence="15">
    <location>
        <begin position="320"/>
        <end position="341"/>
    </location>
</feature>
<dbReference type="InterPro" id="IPR002528">
    <property type="entry name" value="MATE_fam"/>
</dbReference>
<dbReference type="GO" id="GO:0006811">
    <property type="term" value="P:monoatomic ion transport"/>
    <property type="evidence" value="ECO:0007669"/>
    <property type="project" value="UniProtKB-KW"/>
</dbReference>
<evidence type="ECO:0000256" key="15">
    <source>
        <dbReference type="SAM" id="Phobius"/>
    </source>
</evidence>
<dbReference type="EMBL" id="DVMP01000046">
    <property type="protein sequence ID" value="HIU25293.1"/>
    <property type="molecule type" value="Genomic_DNA"/>
</dbReference>
<dbReference type="GO" id="GO:0046677">
    <property type="term" value="P:response to antibiotic"/>
    <property type="evidence" value="ECO:0007669"/>
    <property type="project" value="UniProtKB-KW"/>
</dbReference>
<feature type="transmembrane region" description="Helical" evidence="15">
    <location>
        <begin position="51"/>
        <end position="74"/>
    </location>
</feature>
<evidence type="ECO:0000313" key="17">
    <source>
        <dbReference type="Proteomes" id="UP000824090"/>
    </source>
</evidence>
<dbReference type="GO" id="GO:0005886">
    <property type="term" value="C:plasma membrane"/>
    <property type="evidence" value="ECO:0007669"/>
    <property type="project" value="UniProtKB-SubCell"/>
</dbReference>
<feature type="transmembrane region" description="Helical" evidence="15">
    <location>
        <begin position="242"/>
        <end position="267"/>
    </location>
</feature>
<comment type="similarity">
    <text evidence="3">Belongs to the multi antimicrobial extrusion (MATE) (TC 2.A.66.1) family. MepA subfamily.</text>
</comment>
<keyword evidence="8" id="KW-1003">Cell membrane</keyword>
<proteinExistence type="inferred from homology"/>
<evidence type="ECO:0000256" key="3">
    <source>
        <dbReference type="ARBA" id="ARBA00008417"/>
    </source>
</evidence>
<evidence type="ECO:0000256" key="11">
    <source>
        <dbReference type="ARBA" id="ARBA00023065"/>
    </source>
</evidence>
<dbReference type="PIRSF" id="PIRSF006603">
    <property type="entry name" value="DinF"/>
    <property type="match status" value="1"/>
</dbReference>
<feature type="transmembrane region" description="Helical" evidence="15">
    <location>
        <begin position="287"/>
        <end position="308"/>
    </location>
</feature>
<feature type="transmembrane region" description="Helical" evidence="15">
    <location>
        <begin position="199"/>
        <end position="221"/>
    </location>
</feature>
<keyword evidence="10 15" id="KW-1133">Transmembrane helix</keyword>
<dbReference type="CDD" id="cd13143">
    <property type="entry name" value="MATE_MepA_like"/>
    <property type="match status" value="1"/>
</dbReference>
<keyword evidence="11" id="KW-0406">Ion transport</keyword>
<dbReference type="InterPro" id="IPR045070">
    <property type="entry name" value="MATE_MepA-like"/>
</dbReference>
<dbReference type="PANTHER" id="PTHR43298">
    <property type="entry name" value="MULTIDRUG RESISTANCE PROTEIN NORM-RELATED"/>
    <property type="match status" value="1"/>
</dbReference>
<dbReference type="GO" id="GO:0015297">
    <property type="term" value="F:antiporter activity"/>
    <property type="evidence" value="ECO:0007669"/>
    <property type="project" value="UniProtKB-KW"/>
</dbReference>
<protein>
    <recommendedName>
        <fullName evidence="5">Multidrug export protein MepA</fullName>
    </recommendedName>
    <alternativeName>
        <fullName evidence="14">Multidrug-efflux transporter</fullName>
    </alternativeName>
    <alternativeName>
        <fullName evidence="4">Probable multidrug resistance protein NorM</fullName>
    </alternativeName>
</protein>
<evidence type="ECO:0000256" key="12">
    <source>
        <dbReference type="ARBA" id="ARBA00023136"/>
    </source>
</evidence>
<feature type="transmembrane region" description="Helical" evidence="15">
    <location>
        <begin position="95"/>
        <end position="119"/>
    </location>
</feature>
<sequence length="462" mass="49805">MTSYTEKELFESVPVPRAVAALAVPTIISQIVAIIYNLADTFFIGQMGNPYMVAAVTLVYPWFNMLTAIGNLFGIGGSSVIARMLGAGRDCEVKFVSAFSVYGGMVFTLAFSLGTWFFREPLLEFLGASSENIRYSENYIFWVVVLGGIPTMLSMTMSHLIRSEGHAKTAGAGMMCGGILNIILDPLLIFAAGMGFTGAAVATALSNLASLVFLTGAYVKMRKHLALSLNPVYMGFRYMKPVLSVGAASAVTVSLASFSNIVIVKLAAAYGDIPVAAYGIVKKIDQFPLGICQGLYQGFMPLVGYNYASGDYRRMRAVSVFSWKTALIIGGTFAVCFLVTAPEIIQAFIRDAETERLGADFLRIACLAVPFMAVNALVIYTLQAMGKGALSGVLSVCRQGLLNIPVLIIMNMAVGLYGMIWTQLIIELIMIPATLEMYAVTWKKITGGNNKNESDPCKRKSS</sequence>
<evidence type="ECO:0000256" key="5">
    <source>
        <dbReference type="ARBA" id="ARBA00022106"/>
    </source>
</evidence>
<dbReference type="GO" id="GO:0042910">
    <property type="term" value="F:xenobiotic transmembrane transporter activity"/>
    <property type="evidence" value="ECO:0007669"/>
    <property type="project" value="InterPro"/>
</dbReference>
<evidence type="ECO:0000256" key="14">
    <source>
        <dbReference type="ARBA" id="ARBA00031636"/>
    </source>
</evidence>
<dbReference type="PANTHER" id="PTHR43298:SF2">
    <property type="entry name" value="FMN_FAD EXPORTER YEEO-RELATED"/>
    <property type="match status" value="1"/>
</dbReference>
<dbReference type="InterPro" id="IPR048279">
    <property type="entry name" value="MdtK-like"/>
</dbReference>
<evidence type="ECO:0000256" key="8">
    <source>
        <dbReference type="ARBA" id="ARBA00022475"/>
    </source>
</evidence>
<keyword evidence="7" id="KW-0050">Antiport</keyword>
<name>A0A9D1I137_9FIRM</name>
<reference evidence="16" key="1">
    <citation type="submission" date="2020-10" db="EMBL/GenBank/DDBJ databases">
        <authorList>
            <person name="Gilroy R."/>
        </authorList>
    </citation>
    <scope>NUCLEOTIDE SEQUENCE</scope>
    <source>
        <strain evidence="16">ChiHcec3-6078</strain>
    </source>
</reference>
<feature type="transmembrane region" description="Helical" evidence="15">
    <location>
        <begin position="20"/>
        <end position="39"/>
    </location>
</feature>
<evidence type="ECO:0000256" key="10">
    <source>
        <dbReference type="ARBA" id="ARBA00022989"/>
    </source>
</evidence>
<evidence type="ECO:0000256" key="7">
    <source>
        <dbReference type="ARBA" id="ARBA00022449"/>
    </source>
</evidence>
<keyword evidence="12 15" id="KW-0472">Membrane</keyword>
<keyword evidence="13" id="KW-0046">Antibiotic resistance</keyword>
<evidence type="ECO:0000256" key="2">
    <source>
        <dbReference type="ARBA" id="ARBA00004651"/>
    </source>
</evidence>
<keyword evidence="9 15" id="KW-0812">Transmembrane</keyword>